<evidence type="ECO:0000256" key="1">
    <source>
        <dbReference type="SAM" id="MobiDB-lite"/>
    </source>
</evidence>
<name>A0A2B7X1J6_9EURO</name>
<feature type="compositionally biased region" description="Basic and acidic residues" evidence="1">
    <location>
        <begin position="94"/>
        <end position="105"/>
    </location>
</feature>
<comment type="caution">
    <text evidence="2">The sequence shown here is derived from an EMBL/GenBank/DDBJ whole genome shotgun (WGS) entry which is preliminary data.</text>
</comment>
<evidence type="ECO:0000313" key="2">
    <source>
        <dbReference type="EMBL" id="PGH02663.1"/>
    </source>
</evidence>
<dbReference type="AlphaFoldDB" id="A0A2B7X1J6"/>
<accession>A0A2B7X1J6</accession>
<feature type="region of interest" description="Disordered" evidence="1">
    <location>
        <begin position="81"/>
        <end position="105"/>
    </location>
</feature>
<sequence>MPPPPPPPTTSITTTLLKTETATLAARTSLQNTLPPSMRALPLIAIGAGALAGRYLGLGDGEGNGNGNVVEGWLLGGSKQEQGEGVVLVAGPRGEGRKGEGGDGL</sequence>
<reference evidence="2 3" key="1">
    <citation type="submission" date="2017-10" db="EMBL/GenBank/DDBJ databases">
        <title>Comparative genomics in systemic dimorphic fungi from Ajellomycetaceae.</title>
        <authorList>
            <person name="Munoz J.F."/>
            <person name="Mcewen J.G."/>
            <person name="Clay O.K."/>
            <person name="Cuomo C.A."/>
        </authorList>
    </citation>
    <scope>NUCLEOTIDE SEQUENCE [LARGE SCALE GENOMIC DNA]</scope>
    <source>
        <strain evidence="2 3">UAMH130</strain>
    </source>
</reference>
<dbReference type="Proteomes" id="UP000224080">
    <property type="component" value="Unassembled WGS sequence"/>
</dbReference>
<protein>
    <submittedName>
        <fullName evidence="2">Uncharacterized protein</fullName>
    </submittedName>
</protein>
<organism evidence="2 3">
    <name type="scientific">Blastomyces parvus</name>
    <dbReference type="NCBI Taxonomy" id="2060905"/>
    <lineage>
        <taxon>Eukaryota</taxon>
        <taxon>Fungi</taxon>
        <taxon>Dikarya</taxon>
        <taxon>Ascomycota</taxon>
        <taxon>Pezizomycotina</taxon>
        <taxon>Eurotiomycetes</taxon>
        <taxon>Eurotiomycetidae</taxon>
        <taxon>Onygenales</taxon>
        <taxon>Ajellomycetaceae</taxon>
        <taxon>Blastomyces</taxon>
    </lineage>
</organism>
<dbReference type="EMBL" id="PDNC01000057">
    <property type="protein sequence ID" value="PGH02663.1"/>
    <property type="molecule type" value="Genomic_DNA"/>
</dbReference>
<proteinExistence type="predicted"/>
<gene>
    <name evidence="2" type="ORF">GX51_04546</name>
</gene>
<keyword evidence="3" id="KW-1185">Reference proteome</keyword>
<evidence type="ECO:0000313" key="3">
    <source>
        <dbReference type="Proteomes" id="UP000224080"/>
    </source>
</evidence>